<proteinExistence type="predicted"/>
<evidence type="ECO:0000313" key="2">
    <source>
        <dbReference type="Proteomes" id="UP000887159"/>
    </source>
</evidence>
<dbReference type="Proteomes" id="UP000887159">
    <property type="component" value="Unassembled WGS sequence"/>
</dbReference>
<keyword evidence="2" id="KW-1185">Reference proteome</keyword>
<comment type="caution">
    <text evidence="1">The sequence shown here is derived from an EMBL/GenBank/DDBJ whole genome shotgun (WGS) entry which is preliminary data.</text>
</comment>
<organism evidence="1 2">
    <name type="scientific">Trichonephila clavipes</name>
    <name type="common">Golden silk orbweaver</name>
    <name type="synonym">Nephila clavipes</name>
    <dbReference type="NCBI Taxonomy" id="2585209"/>
    <lineage>
        <taxon>Eukaryota</taxon>
        <taxon>Metazoa</taxon>
        <taxon>Ecdysozoa</taxon>
        <taxon>Arthropoda</taxon>
        <taxon>Chelicerata</taxon>
        <taxon>Arachnida</taxon>
        <taxon>Araneae</taxon>
        <taxon>Araneomorphae</taxon>
        <taxon>Entelegynae</taxon>
        <taxon>Araneoidea</taxon>
        <taxon>Nephilidae</taxon>
        <taxon>Trichonephila</taxon>
    </lineage>
</organism>
<protein>
    <submittedName>
        <fullName evidence="1">Uncharacterized protein</fullName>
    </submittedName>
</protein>
<dbReference type="EMBL" id="BMAU01021314">
    <property type="protein sequence ID" value="GFY12440.1"/>
    <property type="molecule type" value="Genomic_DNA"/>
</dbReference>
<reference evidence="1" key="1">
    <citation type="submission" date="2020-08" db="EMBL/GenBank/DDBJ databases">
        <title>Multicomponent nature underlies the extraordinary mechanical properties of spider dragline silk.</title>
        <authorList>
            <person name="Kono N."/>
            <person name="Nakamura H."/>
            <person name="Mori M."/>
            <person name="Yoshida Y."/>
            <person name="Ohtoshi R."/>
            <person name="Malay A.D."/>
            <person name="Moran D.A.P."/>
            <person name="Tomita M."/>
            <person name="Numata K."/>
            <person name="Arakawa K."/>
        </authorList>
    </citation>
    <scope>NUCLEOTIDE SEQUENCE</scope>
</reference>
<sequence>MTTYYPTNCLRTGKGSSGVVGQNTQLMINRFTDSMPQRYSRLLVVQTPINSVKNLVARISATAATVEEKLIGLKMGSSHHVDEVENISLLIVIVK</sequence>
<accession>A0A8X6VMU6</accession>
<name>A0A8X6VMU6_TRICX</name>
<gene>
    <name evidence="1" type="ORF">TNCV_1798621</name>
</gene>
<evidence type="ECO:0000313" key="1">
    <source>
        <dbReference type="EMBL" id="GFY12440.1"/>
    </source>
</evidence>
<dbReference type="AlphaFoldDB" id="A0A8X6VMU6"/>